<dbReference type="Proteomes" id="UP000053447">
    <property type="component" value="Unassembled WGS sequence"/>
</dbReference>
<dbReference type="Gene3D" id="3.40.50.300">
    <property type="entry name" value="P-loop containing nucleotide triphosphate hydrolases"/>
    <property type="match status" value="1"/>
</dbReference>
<accession>A0A0W4ZM76</accession>
<dbReference type="OrthoDB" id="420422at2759"/>
<dbReference type="STRING" id="1408657.A0A0W4ZM76"/>
<dbReference type="GO" id="GO:0000400">
    <property type="term" value="F:four-way junction DNA binding"/>
    <property type="evidence" value="ECO:0007669"/>
    <property type="project" value="TreeGrafter"/>
</dbReference>
<name>A0A0W4ZM76_PNEJ7</name>
<dbReference type="GO" id="GO:0033063">
    <property type="term" value="C:Rad51B-Rad51C-Rad51D-XRCC2 complex"/>
    <property type="evidence" value="ECO:0007669"/>
    <property type="project" value="InterPro"/>
</dbReference>
<gene>
    <name evidence="1" type="ORF">T551_02097</name>
</gene>
<dbReference type="InterPro" id="IPR030547">
    <property type="entry name" value="XRCC2"/>
</dbReference>
<evidence type="ECO:0000313" key="1">
    <source>
        <dbReference type="EMBL" id="KTW29481.1"/>
    </source>
</evidence>
<dbReference type="GO" id="GO:0005815">
    <property type="term" value="C:microtubule organizing center"/>
    <property type="evidence" value="ECO:0007669"/>
    <property type="project" value="TreeGrafter"/>
</dbReference>
<dbReference type="SUPFAM" id="SSF52540">
    <property type="entry name" value="P-loop containing nucleoside triphosphate hydrolases"/>
    <property type="match status" value="1"/>
</dbReference>
<protein>
    <recommendedName>
        <fullName evidence="3">DNA recombination and repair protein Rad51-like C-terminal domain-containing protein</fullName>
    </recommendedName>
</protein>
<dbReference type="EMBL" id="LFWA01000009">
    <property type="protein sequence ID" value="KTW29481.1"/>
    <property type="molecule type" value="Genomic_DNA"/>
</dbReference>
<dbReference type="GO" id="GO:0000724">
    <property type="term" value="P:double-strand break repair via homologous recombination"/>
    <property type="evidence" value="ECO:0007669"/>
    <property type="project" value="InterPro"/>
</dbReference>
<proteinExistence type="predicted"/>
<reference evidence="2" key="1">
    <citation type="journal article" date="2016" name="Nat. Commun.">
        <title>Genome analysis of three Pneumocystis species reveals adaptation mechanisms to life exclusively in mammalian hosts.</title>
        <authorList>
            <person name="Ma L."/>
            <person name="Chen Z."/>
            <person name="Huang D.W."/>
            <person name="Kutty G."/>
            <person name="Ishihara M."/>
            <person name="Wang H."/>
            <person name="Abouelleil A."/>
            <person name="Bishop L."/>
            <person name="Davey E."/>
            <person name="Deng R."/>
            <person name="Deng X."/>
            <person name="Fan L."/>
            <person name="Fantoni G."/>
            <person name="Fitzgerald M."/>
            <person name="Gogineni E."/>
            <person name="Goldberg J.M."/>
            <person name="Handley G."/>
            <person name="Hu X."/>
            <person name="Huber C."/>
            <person name="Jiao X."/>
            <person name="Jones K."/>
            <person name="Levin J.Z."/>
            <person name="Liu Y."/>
            <person name="Macdonald P."/>
            <person name="Melnikov A."/>
            <person name="Raley C."/>
            <person name="Sassi M."/>
            <person name="Sherman B.T."/>
            <person name="Song X."/>
            <person name="Sykes S."/>
            <person name="Tran B."/>
            <person name="Walsh L."/>
            <person name="Xia Y."/>
            <person name="Yang J."/>
            <person name="Young S."/>
            <person name="Zeng Q."/>
            <person name="Zheng X."/>
            <person name="Stephens R."/>
            <person name="Nusbaum C."/>
            <person name="Birren B.W."/>
            <person name="Azadi P."/>
            <person name="Lempicki R.A."/>
            <person name="Cuomo C.A."/>
            <person name="Kovacs J.A."/>
        </authorList>
    </citation>
    <scope>NUCLEOTIDE SEQUENCE [LARGE SCALE GENOMIC DNA]</scope>
    <source>
        <strain evidence="2">RU7</strain>
    </source>
</reference>
<dbReference type="GO" id="GO:0005657">
    <property type="term" value="C:replication fork"/>
    <property type="evidence" value="ECO:0007669"/>
    <property type="project" value="InterPro"/>
</dbReference>
<dbReference type="GO" id="GO:0042148">
    <property type="term" value="P:DNA strand invasion"/>
    <property type="evidence" value="ECO:0007669"/>
    <property type="project" value="TreeGrafter"/>
</dbReference>
<dbReference type="PANTHER" id="PTHR46644:SF2">
    <property type="entry name" value="DNA REPAIR PROTEIN XRCC2"/>
    <property type="match status" value="1"/>
</dbReference>
<evidence type="ECO:0008006" key="3">
    <source>
        <dbReference type="Google" id="ProtNLM"/>
    </source>
</evidence>
<dbReference type="CDD" id="cd19490">
    <property type="entry name" value="XRCC2"/>
    <property type="match status" value="1"/>
</dbReference>
<dbReference type="AlphaFoldDB" id="A0A0W4ZM76"/>
<keyword evidence="2" id="KW-1185">Reference proteome</keyword>
<organism evidence="1 2">
    <name type="scientific">Pneumocystis jirovecii (strain RU7)</name>
    <name type="common">Human pneumocystis pneumonia agent</name>
    <dbReference type="NCBI Taxonomy" id="1408657"/>
    <lineage>
        <taxon>Eukaryota</taxon>
        <taxon>Fungi</taxon>
        <taxon>Dikarya</taxon>
        <taxon>Ascomycota</taxon>
        <taxon>Taphrinomycotina</taxon>
        <taxon>Pneumocystomycetes</taxon>
        <taxon>Pneumocystaceae</taxon>
        <taxon>Pneumocystis</taxon>
    </lineage>
</organism>
<comment type="caution">
    <text evidence="1">The sequence shown here is derived from an EMBL/GenBank/DDBJ whole genome shotgun (WGS) entry which is preliminary data.</text>
</comment>
<sequence>MEAASSLKELTNTFEYESCKDLIETLRSHLCYEKGGIKFSIPLLDDIIASYKINGLKYGDILEFQGPHGSGKRHLLYFIATTTLLPKVHNFNGKQEPIGGINEGIVLLDCSGKWKTDRLKEIMSEKVKKIFKGIQKDNVLDKNNEKKCIDKEVDEIVEKSLSSLYIFRPQNSISLIATLQYLSQYFKWFANNLRIRYVFIDSISAFYWQDRYLNISVQERMDTVYKRITKLLKEFCSTWCSLAICTAWVLNMSKDFNPYITDIRNFTISDDSLQIYHHHLPLSYTSQVSHRICFLRKAVNQLSFDLDLKNLLIYSEYRNNILQLGLYHAVFQRLSNKDLTLSKRTGFILSIKKNYIEIQKNP</sequence>
<dbReference type="PANTHER" id="PTHR46644">
    <property type="entry name" value="DNA REPAIR PROTEIN XRCC2"/>
    <property type="match status" value="1"/>
</dbReference>
<dbReference type="VEuPathDB" id="FungiDB:T551_02097"/>
<dbReference type="RefSeq" id="XP_018229312.1">
    <property type="nucleotide sequence ID" value="XM_018374360.1"/>
</dbReference>
<dbReference type="GeneID" id="28940615"/>
<dbReference type="InterPro" id="IPR027417">
    <property type="entry name" value="P-loop_NTPase"/>
</dbReference>
<evidence type="ECO:0000313" key="2">
    <source>
        <dbReference type="Proteomes" id="UP000053447"/>
    </source>
</evidence>